<accession>A0A840ATB0</accession>
<keyword evidence="6" id="KW-0007">Acetylation</keyword>
<dbReference type="Gene3D" id="3.40.710.10">
    <property type="entry name" value="DD-peptidase/beta-lactamase superfamily"/>
    <property type="match status" value="1"/>
</dbReference>
<reference evidence="9 10" key="1">
    <citation type="submission" date="2020-08" db="EMBL/GenBank/DDBJ databases">
        <title>Genomic Encyclopedia of Type Strains, Phase IV (KMG-IV): sequencing the most valuable type-strain genomes for metagenomic binning, comparative biology and taxonomic classification.</title>
        <authorList>
            <person name="Goeker M."/>
        </authorList>
    </citation>
    <scope>NUCLEOTIDE SEQUENCE [LARGE SCALE GENOMIC DNA]</scope>
    <source>
        <strain evidence="9 10">DSM 25966</strain>
    </source>
</reference>
<evidence type="ECO:0000256" key="4">
    <source>
        <dbReference type="ARBA" id="ARBA00022801"/>
    </source>
</evidence>
<dbReference type="PANTHER" id="PTHR12544:SF29">
    <property type="entry name" value="GLUTAMINASE"/>
    <property type="match status" value="1"/>
</dbReference>
<proteinExistence type="inferred from homology"/>
<protein>
    <recommendedName>
        <fullName evidence="3 6">Glutaminase</fullName>
        <ecNumber evidence="3 6">3.5.1.2</ecNumber>
    </recommendedName>
</protein>
<evidence type="ECO:0000256" key="6">
    <source>
        <dbReference type="HAMAP-Rule" id="MF_00313"/>
    </source>
</evidence>
<dbReference type="InterPro" id="IPR002645">
    <property type="entry name" value="STAS_dom"/>
</dbReference>
<dbReference type="PROSITE" id="PS00889">
    <property type="entry name" value="CNMP_BINDING_2"/>
    <property type="match status" value="1"/>
</dbReference>
<evidence type="ECO:0000256" key="1">
    <source>
        <dbReference type="ARBA" id="ARBA00011076"/>
    </source>
</evidence>
<dbReference type="EC" id="3.5.1.2" evidence="3 6"/>
<dbReference type="Pfam" id="PF04960">
    <property type="entry name" value="Glutaminase"/>
    <property type="match status" value="1"/>
</dbReference>
<dbReference type="PANTHER" id="PTHR12544">
    <property type="entry name" value="GLUTAMINASE"/>
    <property type="match status" value="1"/>
</dbReference>
<feature type="binding site" evidence="6">
    <location>
        <position position="201"/>
    </location>
    <ligand>
        <name>substrate</name>
    </ligand>
</feature>
<evidence type="ECO:0000256" key="2">
    <source>
        <dbReference type="ARBA" id="ARBA00011881"/>
    </source>
</evidence>
<dbReference type="InterPro" id="IPR018488">
    <property type="entry name" value="cNMP-bd_CS"/>
</dbReference>
<dbReference type="SUPFAM" id="SSF51206">
    <property type="entry name" value="cAMP-binding domain-like"/>
    <property type="match status" value="1"/>
</dbReference>
<dbReference type="InterPro" id="IPR012338">
    <property type="entry name" value="Beta-lactam/transpept-like"/>
</dbReference>
<dbReference type="InterPro" id="IPR000595">
    <property type="entry name" value="cNMP-bd_dom"/>
</dbReference>
<dbReference type="RefSeq" id="WP_183401144.1">
    <property type="nucleotide sequence ID" value="NZ_JACIDS010000006.1"/>
</dbReference>
<dbReference type="NCBIfam" id="TIGR03814">
    <property type="entry name" value="Gln_ase"/>
    <property type="match status" value="1"/>
</dbReference>
<dbReference type="CDD" id="cd07042">
    <property type="entry name" value="STAS_SulP_like_sulfate_transporter"/>
    <property type="match status" value="1"/>
</dbReference>
<feature type="binding site" evidence="6">
    <location>
        <position position="177"/>
    </location>
    <ligand>
        <name>substrate</name>
    </ligand>
</feature>
<comment type="similarity">
    <text evidence="1 6">Belongs to the glutaminase family.</text>
</comment>
<dbReference type="InterPro" id="IPR015868">
    <property type="entry name" value="Glutaminase"/>
</dbReference>
<dbReference type="GO" id="GO:0006537">
    <property type="term" value="P:glutamate biosynthetic process"/>
    <property type="evidence" value="ECO:0007669"/>
    <property type="project" value="TreeGrafter"/>
</dbReference>
<dbReference type="HAMAP" id="MF_00313">
    <property type="entry name" value="Glutaminase"/>
    <property type="match status" value="1"/>
</dbReference>
<sequence length="623" mass="67691">MDAAIFNTQPVSADGPIADYLSDLHFRISRLGGGNVASYIPELAKADPNLCGIAIATTDGKIYAVGDADHAFTIQSVSKPFVYGYALARYGRETVLQRVGVEPTGEAFNSIVLDDKHNRPFNPMVNAGAIAVAETIRGKSDDERVANMLDLFSRLAGRQLDIDEAVFRSERDTGHRNRAIAYMMLNTGMIRRPPEEILDIYFRQCAVKVTCVDLAVMGATLANKGINPLTGQRALPEEYIPDILTVMNSCGMYNYAGQWSYEVGIPAKSGVAGSIMAAIPGQIGIAVFSPPIDEHGNSVRGVAACREIAHDFGLHVFKTSVSTSTVIRRELDGASVRSKRLRSPVERQILDEHGARNRIVEVQGPLYFGSAERLIRRARELAAEGAQVVLDLRRVPSIDETAAKLLARLIDAGEAGPPAILLAYLPPDGPLARLRAELEAGETDLSGAIFATRDEALEWCENLIIAQQGRSPDMTRFSLSGIAIFRNLSAEDLKRLEAAARPLMFEAGATIIREGDAARVFFAIARGTVAVQLAGATEGGRPIRVAMMGPGLTFGEMALFDGGKRSADVVALERVVCYGFAIETLHEIGREHPHILTTIYANVVRDFSERLRRANDEIRALEY</sequence>
<comment type="catalytic activity">
    <reaction evidence="5 6">
        <text>L-glutamine + H2O = L-glutamate + NH4(+)</text>
        <dbReference type="Rhea" id="RHEA:15889"/>
        <dbReference type="ChEBI" id="CHEBI:15377"/>
        <dbReference type="ChEBI" id="CHEBI:28938"/>
        <dbReference type="ChEBI" id="CHEBI:29985"/>
        <dbReference type="ChEBI" id="CHEBI:58359"/>
        <dbReference type="EC" id="3.5.1.2"/>
    </reaction>
</comment>
<dbReference type="InterPro" id="IPR014710">
    <property type="entry name" value="RmlC-like_jellyroll"/>
</dbReference>
<evidence type="ECO:0000256" key="3">
    <source>
        <dbReference type="ARBA" id="ARBA00012918"/>
    </source>
</evidence>
<feature type="binding site" evidence="6">
    <location>
        <position position="76"/>
    </location>
    <ligand>
        <name>substrate</name>
    </ligand>
</feature>
<dbReference type="CDD" id="cd00038">
    <property type="entry name" value="CAP_ED"/>
    <property type="match status" value="1"/>
</dbReference>
<feature type="binding site" evidence="6">
    <location>
        <position position="126"/>
    </location>
    <ligand>
        <name>substrate</name>
    </ligand>
</feature>
<dbReference type="AlphaFoldDB" id="A0A840ATB0"/>
<feature type="binding site" evidence="6">
    <location>
        <position position="271"/>
    </location>
    <ligand>
        <name>substrate</name>
    </ligand>
</feature>
<evidence type="ECO:0000259" key="8">
    <source>
        <dbReference type="PROSITE" id="PS50801"/>
    </source>
</evidence>
<dbReference type="SUPFAM" id="SSF52091">
    <property type="entry name" value="SpoIIaa-like"/>
    <property type="match status" value="1"/>
</dbReference>
<organism evidence="9 10">
    <name type="scientific">Kaistia hirudinis</name>
    <dbReference type="NCBI Taxonomy" id="1293440"/>
    <lineage>
        <taxon>Bacteria</taxon>
        <taxon>Pseudomonadati</taxon>
        <taxon>Pseudomonadota</taxon>
        <taxon>Alphaproteobacteria</taxon>
        <taxon>Hyphomicrobiales</taxon>
        <taxon>Kaistiaceae</taxon>
        <taxon>Kaistia</taxon>
    </lineage>
</organism>
<name>A0A840ATB0_9HYPH</name>
<comment type="subunit">
    <text evidence="2 6">Homotetramer.</text>
</comment>
<evidence type="ECO:0000256" key="5">
    <source>
        <dbReference type="ARBA" id="ARBA00049534"/>
    </source>
</evidence>
<dbReference type="PROSITE" id="PS50801">
    <property type="entry name" value="STAS"/>
    <property type="match status" value="1"/>
</dbReference>
<dbReference type="FunFam" id="3.40.710.10:FF:000005">
    <property type="entry name" value="Glutaminase"/>
    <property type="match status" value="1"/>
</dbReference>
<dbReference type="PROSITE" id="PS50042">
    <property type="entry name" value="CNMP_BINDING_3"/>
    <property type="match status" value="1"/>
</dbReference>
<keyword evidence="4 6" id="KW-0378">Hydrolase</keyword>
<dbReference type="GO" id="GO:0006543">
    <property type="term" value="P:L-glutamine catabolic process"/>
    <property type="evidence" value="ECO:0007669"/>
    <property type="project" value="TreeGrafter"/>
</dbReference>
<dbReference type="Gene3D" id="3.30.750.24">
    <property type="entry name" value="STAS domain"/>
    <property type="match status" value="1"/>
</dbReference>
<dbReference type="EMBL" id="JACIDS010000006">
    <property type="protein sequence ID" value="MBB3933499.1"/>
    <property type="molecule type" value="Genomic_DNA"/>
</dbReference>
<comment type="caution">
    <text evidence="9">The sequence shown here is derived from an EMBL/GenBank/DDBJ whole genome shotgun (WGS) entry which is preliminary data.</text>
</comment>
<gene>
    <name evidence="6" type="primary">glsA</name>
    <name evidence="9" type="ORF">GGR25_004572</name>
</gene>
<dbReference type="Pfam" id="PF00027">
    <property type="entry name" value="cNMP_binding"/>
    <property type="match status" value="1"/>
</dbReference>
<dbReference type="GO" id="GO:0004359">
    <property type="term" value="F:glutaminase activity"/>
    <property type="evidence" value="ECO:0007669"/>
    <property type="project" value="UniProtKB-UniRule"/>
</dbReference>
<dbReference type="SUPFAM" id="SSF56601">
    <property type="entry name" value="beta-lactamase/transpeptidase-like"/>
    <property type="match status" value="1"/>
</dbReference>
<dbReference type="SMART" id="SM00100">
    <property type="entry name" value="cNMP"/>
    <property type="match status" value="1"/>
</dbReference>
<dbReference type="InterPro" id="IPR036513">
    <property type="entry name" value="STAS_dom_sf"/>
</dbReference>
<keyword evidence="10" id="KW-1185">Reference proteome</keyword>
<dbReference type="Gene3D" id="2.60.120.10">
    <property type="entry name" value="Jelly Rolls"/>
    <property type="match status" value="1"/>
</dbReference>
<dbReference type="Pfam" id="PF01740">
    <property type="entry name" value="STAS"/>
    <property type="match status" value="1"/>
</dbReference>
<feature type="binding site" evidence="6">
    <location>
        <position position="253"/>
    </location>
    <ligand>
        <name>substrate</name>
    </ligand>
</feature>
<evidence type="ECO:0000313" key="9">
    <source>
        <dbReference type="EMBL" id="MBB3933499.1"/>
    </source>
</evidence>
<evidence type="ECO:0000259" key="7">
    <source>
        <dbReference type="PROSITE" id="PS50042"/>
    </source>
</evidence>
<dbReference type="Proteomes" id="UP000553963">
    <property type="component" value="Unassembled WGS sequence"/>
</dbReference>
<feature type="binding site" evidence="6">
    <location>
        <position position="170"/>
    </location>
    <ligand>
        <name>substrate</name>
    </ligand>
</feature>
<feature type="domain" description="STAS" evidence="8">
    <location>
        <begin position="359"/>
        <end position="460"/>
    </location>
</feature>
<evidence type="ECO:0000313" key="10">
    <source>
        <dbReference type="Proteomes" id="UP000553963"/>
    </source>
</evidence>
<feature type="domain" description="Cyclic nucleotide-binding" evidence="7">
    <location>
        <begin position="484"/>
        <end position="606"/>
    </location>
</feature>
<dbReference type="InterPro" id="IPR018490">
    <property type="entry name" value="cNMP-bd_dom_sf"/>
</dbReference>